<proteinExistence type="predicted"/>
<gene>
    <name evidence="2" type="ORF">C1H46_013570</name>
</gene>
<dbReference type="EMBL" id="VIEB01000206">
    <property type="protein sequence ID" value="TQE00775.1"/>
    <property type="molecule type" value="Genomic_DNA"/>
</dbReference>
<evidence type="ECO:0000313" key="2">
    <source>
        <dbReference type="EMBL" id="TQE00775.1"/>
    </source>
</evidence>
<accession>A0A540MPT2</accession>
<dbReference type="Proteomes" id="UP000315295">
    <property type="component" value="Unassembled WGS sequence"/>
</dbReference>
<feature type="compositionally biased region" description="Basic and acidic residues" evidence="1">
    <location>
        <begin position="41"/>
        <end position="55"/>
    </location>
</feature>
<evidence type="ECO:0000256" key="1">
    <source>
        <dbReference type="SAM" id="MobiDB-lite"/>
    </source>
</evidence>
<dbReference type="AlphaFoldDB" id="A0A540MPT2"/>
<feature type="compositionally biased region" description="Low complexity" evidence="1">
    <location>
        <begin position="28"/>
        <end position="40"/>
    </location>
</feature>
<feature type="region of interest" description="Disordered" evidence="1">
    <location>
        <begin position="1"/>
        <end position="56"/>
    </location>
</feature>
<name>A0A540MPT2_MALBA</name>
<comment type="caution">
    <text evidence="2">The sequence shown here is derived from an EMBL/GenBank/DDBJ whole genome shotgun (WGS) entry which is preliminary data.</text>
</comment>
<organism evidence="2 3">
    <name type="scientific">Malus baccata</name>
    <name type="common">Siberian crab apple</name>
    <name type="synonym">Pyrus baccata</name>
    <dbReference type="NCBI Taxonomy" id="106549"/>
    <lineage>
        <taxon>Eukaryota</taxon>
        <taxon>Viridiplantae</taxon>
        <taxon>Streptophyta</taxon>
        <taxon>Embryophyta</taxon>
        <taxon>Tracheophyta</taxon>
        <taxon>Spermatophyta</taxon>
        <taxon>Magnoliopsida</taxon>
        <taxon>eudicotyledons</taxon>
        <taxon>Gunneridae</taxon>
        <taxon>Pentapetalae</taxon>
        <taxon>rosids</taxon>
        <taxon>fabids</taxon>
        <taxon>Rosales</taxon>
        <taxon>Rosaceae</taxon>
        <taxon>Amygdaloideae</taxon>
        <taxon>Maleae</taxon>
        <taxon>Malus</taxon>
    </lineage>
</organism>
<evidence type="ECO:0000313" key="3">
    <source>
        <dbReference type="Proteomes" id="UP000315295"/>
    </source>
</evidence>
<sequence>MKIEIERETKKAETAYENKNQDKETNKALPADCAPPADWAPVREETDKGLERSGLEPELNNWSSMEIRDRATDLLDEARGGALSGATDRVLVTVANGTTLWSRAIRLCRKNSGSEPVGSRLPEDVIVANLGREPFPGEGWSLAFLSFSSSDEGLIISFVNLT</sequence>
<reference evidence="2 3" key="1">
    <citation type="journal article" date="2019" name="G3 (Bethesda)">
        <title>Sequencing of a Wild Apple (Malus baccata) Genome Unravels the Differences Between Cultivated and Wild Apple Species Regarding Disease Resistance and Cold Tolerance.</title>
        <authorList>
            <person name="Chen X."/>
        </authorList>
    </citation>
    <scope>NUCLEOTIDE SEQUENCE [LARGE SCALE GENOMIC DNA]</scope>
    <source>
        <strain evidence="3">cv. Shandingzi</strain>
        <tissue evidence="2">Leaves</tissue>
    </source>
</reference>
<keyword evidence="3" id="KW-1185">Reference proteome</keyword>
<protein>
    <submittedName>
        <fullName evidence="2">Uncharacterized protein</fullName>
    </submittedName>
</protein>
<feature type="compositionally biased region" description="Basic and acidic residues" evidence="1">
    <location>
        <begin position="1"/>
        <end position="26"/>
    </location>
</feature>